<proteinExistence type="predicted"/>
<evidence type="ECO:0000313" key="3">
    <source>
        <dbReference type="Proteomes" id="UP000193228"/>
    </source>
</evidence>
<protein>
    <submittedName>
        <fullName evidence="2">Uncharacterized protein</fullName>
    </submittedName>
</protein>
<dbReference type="STRING" id="1515439.SAMN06265784_12327"/>
<organism evidence="2 3">
    <name type="scientific">Paraburkholderia susongensis</name>
    <dbReference type="NCBI Taxonomy" id="1515439"/>
    <lineage>
        <taxon>Bacteria</taxon>
        <taxon>Pseudomonadati</taxon>
        <taxon>Pseudomonadota</taxon>
        <taxon>Betaproteobacteria</taxon>
        <taxon>Burkholderiales</taxon>
        <taxon>Burkholderiaceae</taxon>
        <taxon>Paraburkholderia</taxon>
    </lineage>
</organism>
<keyword evidence="3" id="KW-1185">Reference proteome</keyword>
<feature type="region of interest" description="Disordered" evidence="1">
    <location>
        <begin position="17"/>
        <end position="38"/>
    </location>
</feature>
<dbReference type="AlphaFoldDB" id="A0A1X7M7Q4"/>
<reference evidence="3" key="1">
    <citation type="submission" date="2017-04" db="EMBL/GenBank/DDBJ databases">
        <authorList>
            <person name="Varghese N."/>
            <person name="Submissions S."/>
        </authorList>
    </citation>
    <scope>NUCLEOTIDE SEQUENCE [LARGE SCALE GENOMIC DNA]</scope>
    <source>
        <strain evidence="3">LMG 29540</strain>
    </source>
</reference>
<evidence type="ECO:0000256" key="1">
    <source>
        <dbReference type="SAM" id="MobiDB-lite"/>
    </source>
</evidence>
<dbReference type="Proteomes" id="UP000193228">
    <property type="component" value="Unassembled WGS sequence"/>
</dbReference>
<dbReference type="PROSITE" id="PS51257">
    <property type="entry name" value="PROKAR_LIPOPROTEIN"/>
    <property type="match status" value="1"/>
</dbReference>
<dbReference type="EMBL" id="FXAT01000023">
    <property type="protein sequence ID" value="SMG61563.1"/>
    <property type="molecule type" value="Genomic_DNA"/>
</dbReference>
<name>A0A1X7M7Q4_9BURK</name>
<evidence type="ECO:0000313" key="2">
    <source>
        <dbReference type="EMBL" id="SMG61563.1"/>
    </source>
</evidence>
<dbReference type="RefSeq" id="WP_208626391.1">
    <property type="nucleotide sequence ID" value="NZ_FXAT01000023.1"/>
</dbReference>
<sequence length="38" mass="3864">MKTMVVLLVTAALAACGSAPKPPEPTGAWVPVNQTQGK</sequence>
<accession>A0A1X7M7Q4</accession>
<gene>
    <name evidence="2" type="ORF">SAMN06265784_12327</name>
</gene>